<keyword evidence="9" id="KW-0812">Transmembrane</keyword>
<name>A0A2G8SC55_9APHY</name>
<evidence type="ECO:0000256" key="5">
    <source>
        <dbReference type="ARBA" id="ARBA00023004"/>
    </source>
</evidence>
<dbReference type="PANTHER" id="PTHR46206">
    <property type="entry name" value="CYTOCHROME P450"/>
    <property type="match status" value="1"/>
</dbReference>
<evidence type="ECO:0000256" key="8">
    <source>
        <dbReference type="RuleBase" id="RU000461"/>
    </source>
</evidence>
<dbReference type="GO" id="GO:0020037">
    <property type="term" value="F:heme binding"/>
    <property type="evidence" value="ECO:0007669"/>
    <property type="project" value="InterPro"/>
</dbReference>
<comment type="caution">
    <text evidence="10">The sequence shown here is derived from an EMBL/GenBank/DDBJ whole genome shotgun (WGS) entry which is preliminary data.</text>
</comment>
<evidence type="ECO:0000256" key="2">
    <source>
        <dbReference type="ARBA" id="ARBA00010617"/>
    </source>
</evidence>
<keyword evidence="9" id="KW-1133">Transmembrane helix</keyword>
<protein>
    <submittedName>
        <fullName evidence="10">Cytochrome P450</fullName>
    </submittedName>
</protein>
<dbReference type="InterPro" id="IPR036396">
    <property type="entry name" value="Cyt_P450_sf"/>
</dbReference>
<dbReference type="GO" id="GO:0004497">
    <property type="term" value="F:monooxygenase activity"/>
    <property type="evidence" value="ECO:0007669"/>
    <property type="project" value="UniProtKB-KW"/>
</dbReference>
<dbReference type="AlphaFoldDB" id="A0A2G8SC55"/>
<dbReference type="EMBL" id="AYKW01000012">
    <property type="protein sequence ID" value="PIL31340.1"/>
    <property type="molecule type" value="Genomic_DNA"/>
</dbReference>
<evidence type="ECO:0000256" key="4">
    <source>
        <dbReference type="ARBA" id="ARBA00023002"/>
    </source>
</evidence>
<evidence type="ECO:0000313" key="10">
    <source>
        <dbReference type="EMBL" id="PIL31340.1"/>
    </source>
</evidence>
<dbReference type="STRING" id="1077348.A0A2G8SC55"/>
<comment type="cofactor">
    <cofactor evidence="1 7">
        <name>heme</name>
        <dbReference type="ChEBI" id="CHEBI:30413"/>
    </cofactor>
</comment>
<dbReference type="InterPro" id="IPR002403">
    <property type="entry name" value="Cyt_P450_E_grp-IV"/>
</dbReference>
<dbReference type="Gene3D" id="1.10.630.10">
    <property type="entry name" value="Cytochrome P450"/>
    <property type="match status" value="1"/>
</dbReference>
<evidence type="ECO:0000256" key="3">
    <source>
        <dbReference type="ARBA" id="ARBA00022723"/>
    </source>
</evidence>
<keyword evidence="3 7" id="KW-0479">Metal-binding</keyword>
<evidence type="ECO:0000256" key="1">
    <source>
        <dbReference type="ARBA" id="ARBA00001971"/>
    </source>
</evidence>
<dbReference type="PRINTS" id="PR00385">
    <property type="entry name" value="P450"/>
</dbReference>
<evidence type="ECO:0000256" key="6">
    <source>
        <dbReference type="ARBA" id="ARBA00023033"/>
    </source>
</evidence>
<dbReference type="InterPro" id="IPR017972">
    <property type="entry name" value="Cyt_P450_CS"/>
</dbReference>
<gene>
    <name evidence="10" type="ORF">GSI_06038</name>
</gene>
<dbReference type="Pfam" id="PF00067">
    <property type="entry name" value="p450"/>
    <property type="match status" value="1"/>
</dbReference>
<keyword evidence="9" id="KW-0472">Membrane</keyword>
<comment type="similarity">
    <text evidence="2 8">Belongs to the cytochrome P450 family.</text>
</comment>
<feature type="transmembrane region" description="Helical" evidence="9">
    <location>
        <begin position="6"/>
        <end position="22"/>
    </location>
</feature>
<dbReference type="PRINTS" id="PR00465">
    <property type="entry name" value="EP450IV"/>
</dbReference>
<accession>A0A2G8SC55</accession>
<keyword evidence="11" id="KW-1185">Reference proteome</keyword>
<evidence type="ECO:0000256" key="7">
    <source>
        <dbReference type="PIRSR" id="PIRSR602403-1"/>
    </source>
</evidence>
<proteinExistence type="inferred from homology"/>
<dbReference type="PROSITE" id="PS00086">
    <property type="entry name" value="CYTOCHROME_P450"/>
    <property type="match status" value="1"/>
</dbReference>
<dbReference type="PANTHER" id="PTHR46206:SF1">
    <property type="entry name" value="P450, PUTATIVE (EUROFUNG)-RELATED"/>
    <property type="match status" value="1"/>
</dbReference>
<evidence type="ECO:0000313" key="11">
    <source>
        <dbReference type="Proteomes" id="UP000230002"/>
    </source>
</evidence>
<dbReference type="GO" id="GO:0005506">
    <property type="term" value="F:iron ion binding"/>
    <property type="evidence" value="ECO:0007669"/>
    <property type="project" value="InterPro"/>
</dbReference>
<organism evidence="10 11">
    <name type="scientific">Ganoderma sinense ZZ0214-1</name>
    <dbReference type="NCBI Taxonomy" id="1077348"/>
    <lineage>
        <taxon>Eukaryota</taxon>
        <taxon>Fungi</taxon>
        <taxon>Dikarya</taxon>
        <taxon>Basidiomycota</taxon>
        <taxon>Agaricomycotina</taxon>
        <taxon>Agaricomycetes</taxon>
        <taxon>Polyporales</taxon>
        <taxon>Polyporaceae</taxon>
        <taxon>Ganoderma</taxon>
    </lineage>
</organism>
<dbReference type="InterPro" id="IPR001128">
    <property type="entry name" value="Cyt_P450"/>
</dbReference>
<dbReference type="Proteomes" id="UP000230002">
    <property type="component" value="Unassembled WGS sequence"/>
</dbReference>
<keyword evidence="4 8" id="KW-0560">Oxidoreductase</keyword>
<dbReference type="OrthoDB" id="1844152at2759"/>
<dbReference type="CDD" id="cd11041">
    <property type="entry name" value="CYP503A1-like"/>
    <property type="match status" value="1"/>
</dbReference>
<dbReference type="SUPFAM" id="SSF48264">
    <property type="entry name" value="Cytochrome P450"/>
    <property type="match status" value="1"/>
</dbReference>
<feature type="binding site" description="axial binding residue" evidence="7">
    <location>
        <position position="446"/>
    </location>
    <ligand>
        <name>heme</name>
        <dbReference type="ChEBI" id="CHEBI:30413"/>
    </ligand>
    <ligandPart>
        <name>Fe</name>
        <dbReference type="ChEBI" id="CHEBI:18248"/>
    </ligandPart>
</feature>
<keyword evidence="6 8" id="KW-0503">Monooxygenase</keyword>
<evidence type="ECO:0000256" key="9">
    <source>
        <dbReference type="SAM" id="Phobius"/>
    </source>
</evidence>
<keyword evidence="5 7" id="KW-0408">Iron</keyword>
<reference evidence="10 11" key="1">
    <citation type="journal article" date="2015" name="Sci. Rep.">
        <title>Chromosome-level genome map provides insights into diverse defense mechanisms in the medicinal fungus Ganoderma sinense.</title>
        <authorList>
            <person name="Zhu Y."/>
            <person name="Xu J."/>
            <person name="Sun C."/>
            <person name="Zhou S."/>
            <person name="Xu H."/>
            <person name="Nelson D.R."/>
            <person name="Qian J."/>
            <person name="Song J."/>
            <person name="Luo H."/>
            <person name="Xiang L."/>
            <person name="Li Y."/>
            <person name="Xu Z."/>
            <person name="Ji A."/>
            <person name="Wang L."/>
            <person name="Lu S."/>
            <person name="Hayward A."/>
            <person name="Sun W."/>
            <person name="Li X."/>
            <person name="Schwartz D.C."/>
            <person name="Wang Y."/>
            <person name="Chen S."/>
        </authorList>
    </citation>
    <scope>NUCLEOTIDE SEQUENCE [LARGE SCALE GENOMIC DNA]</scope>
    <source>
        <strain evidence="10 11">ZZ0214-1</strain>
    </source>
</reference>
<dbReference type="GO" id="GO:0016705">
    <property type="term" value="F:oxidoreductase activity, acting on paired donors, with incorporation or reduction of molecular oxygen"/>
    <property type="evidence" value="ECO:0007669"/>
    <property type="project" value="InterPro"/>
</dbReference>
<keyword evidence="7 8" id="KW-0349">Heme</keyword>
<sequence length="505" mass="56299">MDDSQPHILLTALAVIAAIYIFRWQTDPLRHIPTVGGPSAPGLAFLTGLKYMRNGRKVMTQGYKKYYGTPFKVAHLDKWVVVVSGQKLIDELWRAPDAKLSTLAGIQDTIQLGYTFGTEIWHDMLELTVVREMLTRALPALMPAVIDEIKAALLDYIPQNDEWTPVHGIKTMSKIVARTSSRVFIGLPFCRDDDYLALILGFTADVMKDRFFLTVFPYFLKPYVGPIVSRARKTMSKGLNIILPMITDRRNNMEEHGDDWSNKPMDLLQWLIEEVIARKCSEYKMVERLFLVNLAAIHTSSSTLTNALYDLASRPELISEIRVEIESVIASDGWSKVAVGKMRKLDSVCKETLRCHGMSLLGLVRRTLTDVTLSDGTFIPSNTTVAAASFPTHHDAAVYADPHVLDPLRFAKMGADGDDSERGALKHQTVVTSTEFLPFGHGRHACPGRWFAANELKVVLAQILLVYDIKLGGDGKRPASSNIASTVLPPLGQVFFRKRQGVSKS</sequence>